<evidence type="ECO:0000259" key="22">
    <source>
        <dbReference type="Pfam" id="PF02875"/>
    </source>
</evidence>
<evidence type="ECO:0000256" key="12">
    <source>
        <dbReference type="ARBA" id="ARBA00022842"/>
    </source>
</evidence>
<sequence>MSDSTLSSNSPPNAQSSLVQWLEYWQNIHATAIDMGLERVRPVAVQLDVLKPKASVITVAGTNGKGSTTTVIASIYKAAGLQVGLYQSPHIQYFNERVRLNGTPVDDQLLIQAFVEVEAARHVCGLTLSFFEATTLAAFLIFEQQNCDVWVLEVGLGGRLDVVNLIDPDVAVITNIGVDHVEWLGDNREAIGFEKAGILRQGIPFVFGELDMPASVQLRASVLDCSVYQVGRDFQWGSVAPLNLDMTPNTTDEHVTFFESPYFYTNAAQTLRLPVANLALNNVSVAITAVLLNKIDVSYHAINQGIESARLAGRFELQTYQWRRLIADVAHNPHGVDFLLKQLTVYCKKHVTRHIHAIFSMLADKDIATVVDMAKGIIDHWHVAVLDVPRAASMEQLRAALENVQVTFYPSIAAALEGARAAVEDDDLMLAWGSFHTLEEVYAQRNGVELLN</sequence>
<evidence type="ECO:0000256" key="18">
    <source>
        <dbReference type="ARBA" id="ARBA00047808"/>
    </source>
</evidence>
<dbReference type="KEGG" id="mbah:HYN46_03775"/>
<evidence type="ECO:0000256" key="1">
    <source>
        <dbReference type="ARBA" id="ARBA00002714"/>
    </source>
</evidence>
<evidence type="ECO:0000256" key="4">
    <source>
        <dbReference type="ARBA" id="ARBA00008276"/>
    </source>
</evidence>
<dbReference type="GO" id="GO:0008841">
    <property type="term" value="F:dihydrofolate synthase activity"/>
    <property type="evidence" value="ECO:0007669"/>
    <property type="project" value="UniProtKB-EC"/>
</dbReference>
<dbReference type="SUPFAM" id="SSF53623">
    <property type="entry name" value="MurD-like peptide ligases, catalytic domain"/>
    <property type="match status" value="1"/>
</dbReference>
<evidence type="ECO:0000256" key="13">
    <source>
        <dbReference type="ARBA" id="ARBA00022909"/>
    </source>
</evidence>
<comment type="pathway">
    <text evidence="3">Cofactor biosynthesis; tetrahydrofolylpolyglutamate biosynthesis.</text>
</comment>
<dbReference type="UniPathway" id="UPA00077">
    <property type="reaction ID" value="UER00157"/>
</dbReference>
<keyword evidence="11 21" id="KW-0067">ATP-binding</keyword>
<evidence type="ECO:0000256" key="15">
    <source>
        <dbReference type="ARBA" id="ARBA00030592"/>
    </source>
</evidence>
<keyword evidence="9" id="KW-0479">Metal-binding</keyword>
<dbReference type="Pfam" id="PF08245">
    <property type="entry name" value="Mur_ligase_M"/>
    <property type="match status" value="1"/>
</dbReference>
<gene>
    <name evidence="24" type="ORF">HYN46_03775</name>
</gene>
<comment type="catalytic activity">
    <reaction evidence="17">
        <text>(6S)-5,6,7,8-tetrahydrofolyl-(gamma-L-Glu)(n) + L-glutamate + ATP = (6S)-5,6,7,8-tetrahydrofolyl-(gamma-L-Glu)(n+1) + ADP + phosphate + H(+)</text>
        <dbReference type="Rhea" id="RHEA:10580"/>
        <dbReference type="Rhea" id="RHEA-COMP:14738"/>
        <dbReference type="Rhea" id="RHEA-COMP:14740"/>
        <dbReference type="ChEBI" id="CHEBI:15378"/>
        <dbReference type="ChEBI" id="CHEBI:29985"/>
        <dbReference type="ChEBI" id="CHEBI:30616"/>
        <dbReference type="ChEBI" id="CHEBI:43474"/>
        <dbReference type="ChEBI" id="CHEBI:141005"/>
        <dbReference type="ChEBI" id="CHEBI:456216"/>
        <dbReference type="EC" id="6.3.2.17"/>
    </reaction>
</comment>
<dbReference type="GO" id="GO:0046656">
    <property type="term" value="P:folic acid biosynthetic process"/>
    <property type="evidence" value="ECO:0007669"/>
    <property type="project" value="UniProtKB-KW"/>
</dbReference>
<dbReference type="RefSeq" id="WP_114898165.1">
    <property type="nucleotide sequence ID" value="NZ_CP031222.1"/>
</dbReference>
<organism evidence="24 25">
    <name type="scientific">Aquirhabdus parva</name>
    <dbReference type="NCBI Taxonomy" id="2283318"/>
    <lineage>
        <taxon>Bacteria</taxon>
        <taxon>Pseudomonadati</taxon>
        <taxon>Pseudomonadota</taxon>
        <taxon>Gammaproteobacteria</taxon>
        <taxon>Moraxellales</taxon>
        <taxon>Moraxellaceae</taxon>
        <taxon>Aquirhabdus</taxon>
    </lineage>
</organism>
<accession>A0A345P446</accession>
<dbReference type="PANTHER" id="PTHR11136">
    <property type="entry name" value="FOLYLPOLYGLUTAMATE SYNTHASE-RELATED"/>
    <property type="match status" value="1"/>
</dbReference>
<evidence type="ECO:0000256" key="11">
    <source>
        <dbReference type="ARBA" id="ARBA00022840"/>
    </source>
</evidence>
<evidence type="ECO:0000256" key="7">
    <source>
        <dbReference type="ARBA" id="ARBA00019357"/>
    </source>
</evidence>
<dbReference type="AlphaFoldDB" id="A0A345P446"/>
<dbReference type="PIRSF" id="PIRSF001563">
    <property type="entry name" value="Folylpolyglu_synth"/>
    <property type="match status" value="1"/>
</dbReference>
<evidence type="ECO:0000259" key="23">
    <source>
        <dbReference type="Pfam" id="PF08245"/>
    </source>
</evidence>
<dbReference type="Gene3D" id="3.90.190.20">
    <property type="entry name" value="Mur ligase, C-terminal domain"/>
    <property type="match status" value="1"/>
</dbReference>
<keyword evidence="25" id="KW-1185">Reference proteome</keyword>
<dbReference type="EC" id="6.3.2.12" evidence="5"/>
<evidence type="ECO:0000256" key="3">
    <source>
        <dbReference type="ARBA" id="ARBA00005150"/>
    </source>
</evidence>
<evidence type="ECO:0000313" key="25">
    <source>
        <dbReference type="Proteomes" id="UP000253940"/>
    </source>
</evidence>
<dbReference type="GO" id="GO:0046872">
    <property type="term" value="F:metal ion binding"/>
    <property type="evidence" value="ECO:0007669"/>
    <property type="project" value="UniProtKB-KW"/>
</dbReference>
<evidence type="ECO:0000256" key="16">
    <source>
        <dbReference type="ARBA" id="ARBA00032510"/>
    </source>
</evidence>
<keyword evidence="8 21" id="KW-0436">Ligase</keyword>
<evidence type="ECO:0000256" key="17">
    <source>
        <dbReference type="ARBA" id="ARBA00047493"/>
    </source>
</evidence>
<evidence type="ECO:0000256" key="9">
    <source>
        <dbReference type="ARBA" id="ARBA00022723"/>
    </source>
</evidence>
<protein>
    <recommendedName>
        <fullName evidence="7">Dihydrofolate synthase/folylpolyglutamate synthase</fullName>
        <ecNumber evidence="5">6.3.2.12</ecNumber>
        <ecNumber evidence="6">6.3.2.17</ecNumber>
    </recommendedName>
    <alternativeName>
        <fullName evidence="16">Folylpoly-gamma-glutamate synthetase-dihydrofolate synthetase</fullName>
    </alternativeName>
    <alternativeName>
        <fullName evidence="14">Folylpolyglutamate synthetase</fullName>
    </alternativeName>
    <alternativeName>
        <fullName evidence="15">Tetrahydrofolylpolyglutamate synthase</fullName>
    </alternativeName>
</protein>
<evidence type="ECO:0000256" key="10">
    <source>
        <dbReference type="ARBA" id="ARBA00022741"/>
    </source>
</evidence>
<evidence type="ECO:0000256" key="6">
    <source>
        <dbReference type="ARBA" id="ARBA00013025"/>
    </source>
</evidence>
<keyword evidence="13" id="KW-0289">Folate biosynthesis</keyword>
<evidence type="ECO:0000256" key="21">
    <source>
        <dbReference type="PIRNR" id="PIRNR001563"/>
    </source>
</evidence>
<comment type="function">
    <text evidence="1">Functions in two distinct reactions of the de novo folate biosynthetic pathway. Catalyzes the addition of a glutamate residue to dihydropteroate (7,8-dihydropteroate or H2Pte) to form dihydrofolate (7,8-dihydrofolate monoglutamate or H2Pte-Glu). Also catalyzes successive additions of L-glutamate to tetrahydrofolate or 10-formyltetrahydrofolate or 5,10-methylenetetrahydrofolate, leading to folylpolyglutamate derivatives.</text>
</comment>
<keyword evidence="12" id="KW-0460">Magnesium</keyword>
<name>A0A345P446_9GAMM</name>
<dbReference type="GO" id="GO:0005737">
    <property type="term" value="C:cytoplasm"/>
    <property type="evidence" value="ECO:0007669"/>
    <property type="project" value="TreeGrafter"/>
</dbReference>
<dbReference type="Proteomes" id="UP000253940">
    <property type="component" value="Chromosome"/>
</dbReference>
<evidence type="ECO:0000256" key="19">
    <source>
        <dbReference type="ARBA" id="ARBA00049035"/>
    </source>
</evidence>
<comment type="catalytic activity">
    <reaction evidence="20">
        <text>7,8-dihydropteroate + L-glutamate + ATP = 7,8-dihydrofolate + ADP + phosphate + H(+)</text>
        <dbReference type="Rhea" id="RHEA:23584"/>
        <dbReference type="ChEBI" id="CHEBI:15378"/>
        <dbReference type="ChEBI" id="CHEBI:17839"/>
        <dbReference type="ChEBI" id="CHEBI:29985"/>
        <dbReference type="ChEBI" id="CHEBI:30616"/>
        <dbReference type="ChEBI" id="CHEBI:43474"/>
        <dbReference type="ChEBI" id="CHEBI:57451"/>
        <dbReference type="ChEBI" id="CHEBI:456216"/>
        <dbReference type="EC" id="6.3.2.12"/>
    </reaction>
</comment>
<evidence type="ECO:0000256" key="5">
    <source>
        <dbReference type="ARBA" id="ARBA00013023"/>
    </source>
</evidence>
<feature type="domain" description="Mur ligase central" evidence="23">
    <location>
        <begin position="59"/>
        <end position="233"/>
    </location>
</feature>
<keyword evidence="10 21" id="KW-0547">Nucleotide-binding</keyword>
<evidence type="ECO:0000256" key="14">
    <source>
        <dbReference type="ARBA" id="ARBA00030048"/>
    </source>
</evidence>
<dbReference type="GO" id="GO:0005524">
    <property type="term" value="F:ATP binding"/>
    <property type="evidence" value="ECO:0007669"/>
    <property type="project" value="UniProtKB-KW"/>
</dbReference>
<reference evidence="24 25" key="1">
    <citation type="submission" date="2018-07" db="EMBL/GenBank/DDBJ databases">
        <title>Genome sequencing of Moraxellaceae gen. HYN0046.</title>
        <authorList>
            <person name="Kim M."/>
            <person name="Yi H."/>
        </authorList>
    </citation>
    <scope>NUCLEOTIDE SEQUENCE [LARGE SCALE GENOMIC DNA]</scope>
    <source>
        <strain evidence="24 25">HYN0046</strain>
    </source>
</reference>
<dbReference type="GO" id="GO:0004326">
    <property type="term" value="F:tetrahydrofolylpolyglutamate synthase activity"/>
    <property type="evidence" value="ECO:0007669"/>
    <property type="project" value="UniProtKB-EC"/>
</dbReference>
<dbReference type="InterPro" id="IPR004101">
    <property type="entry name" value="Mur_ligase_C"/>
</dbReference>
<dbReference type="GO" id="GO:0046654">
    <property type="term" value="P:tetrahydrofolate biosynthetic process"/>
    <property type="evidence" value="ECO:0007669"/>
    <property type="project" value="UniProtKB-UniPathway"/>
</dbReference>
<dbReference type="EMBL" id="CP031222">
    <property type="protein sequence ID" value="AXI02055.1"/>
    <property type="molecule type" value="Genomic_DNA"/>
</dbReference>
<dbReference type="Gene3D" id="3.40.1190.10">
    <property type="entry name" value="Mur-like, catalytic domain"/>
    <property type="match status" value="1"/>
</dbReference>
<evidence type="ECO:0000313" key="24">
    <source>
        <dbReference type="EMBL" id="AXI02055.1"/>
    </source>
</evidence>
<dbReference type="NCBIfam" id="NF008101">
    <property type="entry name" value="PRK10846.1"/>
    <property type="match status" value="1"/>
</dbReference>
<comment type="catalytic activity">
    <reaction evidence="18">
        <text>10-formyltetrahydrofolyl-(gamma-L-Glu)(n) + L-glutamate + ATP = 10-formyltetrahydrofolyl-(gamma-L-Glu)(n+1) + ADP + phosphate + H(+)</text>
        <dbReference type="Rhea" id="RHEA:51904"/>
        <dbReference type="Rhea" id="RHEA-COMP:13088"/>
        <dbReference type="Rhea" id="RHEA-COMP:14300"/>
        <dbReference type="ChEBI" id="CHEBI:15378"/>
        <dbReference type="ChEBI" id="CHEBI:29985"/>
        <dbReference type="ChEBI" id="CHEBI:30616"/>
        <dbReference type="ChEBI" id="CHEBI:43474"/>
        <dbReference type="ChEBI" id="CHEBI:134413"/>
        <dbReference type="ChEBI" id="CHEBI:456216"/>
        <dbReference type="EC" id="6.3.2.17"/>
    </reaction>
</comment>
<comment type="similarity">
    <text evidence="4 21">Belongs to the folylpolyglutamate synthase family.</text>
</comment>
<dbReference type="Pfam" id="PF02875">
    <property type="entry name" value="Mur_ligase_C"/>
    <property type="match status" value="1"/>
</dbReference>
<comment type="catalytic activity">
    <reaction evidence="19">
        <text>(6R)-5,10-methylenetetrahydrofolyl-(gamma-L-Glu)(n) + L-glutamate + ATP = (6R)-5,10-methylenetetrahydrofolyl-(gamma-L-Glu)(n+1) + ADP + phosphate + H(+)</text>
        <dbReference type="Rhea" id="RHEA:51912"/>
        <dbReference type="Rhea" id="RHEA-COMP:13257"/>
        <dbReference type="Rhea" id="RHEA-COMP:13258"/>
        <dbReference type="ChEBI" id="CHEBI:15378"/>
        <dbReference type="ChEBI" id="CHEBI:29985"/>
        <dbReference type="ChEBI" id="CHEBI:30616"/>
        <dbReference type="ChEBI" id="CHEBI:43474"/>
        <dbReference type="ChEBI" id="CHEBI:136572"/>
        <dbReference type="ChEBI" id="CHEBI:456216"/>
        <dbReference type="EC" id="6.3.2.17"/>
    </reaction>
</comment>
<dbReference type="NCBIfam" id="TIGR01499">
    <property type="entry name" value="folC"/>
    <property type="match status" value="1"/>
</dbReference>
<dbReference type="InterPro" id="IPR001645">
    <property type="entry name" value="Folylpolyglutamate_synth"/>
</dbReference>
<feature type="domain" description="Mur ligase C-terminal" evidence="22">
    <location>
        <begin position="313"/>
        <end position="435"/>
    </location>
</feature>
<dbReference type="InterPro" id="IPR013221">
    <property type="entry name" value="Mur_ligase_cen"/>
</dbReference>
<evidence type="ECO:0000256" key="2">
    <source>
        <dbReference type="ARBA" id="ARBA00004799"/>
    </source>
</evidence>
<dbReference type="SUPFAM" id="SSF53244">
    <property type="entry name" value="MurD-like peptide ligases, peptide-binding domain"/>
    <property type="match status" value="1"/>
</dbReference>
<evidence type="ECO:0000256" key="20">
    <source>
        <dbReference type="ARBA" id="ARBA00049161"/>
    </source>
</evidence>
<dbReference type="OrthoDB" id="9809356at2"/>
<dbReference type="InterPro" id="IPR036565">
    <property type="entry name" value="Mur-like_cat_sf"/>
</dbReference>
<dbReference type="InterPro" id="IPR036615">
    <property type="entry name" value="Mur_ligase_C_dom_sf"/>
</dbReference>
<dbReference type="EC" id="6.3.2.17" evidence="6"/>
<comment type="pathway">
    <text evidence="2">Cofactor biosynthesis; tetrahydrofolate biosynthesis; 7,8-dihydrofolate from 2-amino-4-hydroxy-6-hydroxymethyl-7,8-dihydropteridine diphosphate and 4-aminobenzoate: step 2/2.</text>
</comment>
<dbReference type="PANTHER" id="PTHR11136:SF0">
    <property type="entry name" value="DIHYDROFOLATE SYNTHETASE-RELATED"/>
    <property type="match status" value="1"/>
</dbReference>
<proteinExistence type="inferred from homology"/>
<evidence type="ECO:0000256" key="8">
    <source>
        <dbReference type="ARBA" id="ARBA00022598"/>
    </source>
</evidence>